<evidence type="ECO:0000256" key="2">
    <source>
        <dbReference type="ARBA" id="ARBA00022679"/>
    </source>
</evidence>
<reference evidence="5" key="1">
    <citation type="submission" date="2021-09" db="EMBL/GenBank/DDBJ databases">
        <title>Network and meta-omics reveal the key degrader and cooperation patterns in an efficient 1,4-dioxane-degrading microbial community.</title>
        <authorList>
            <person name="Dai C."/>
        </authorList>
    </citation>
    <scope>NUCLEOTIDE SEQUENCE</scope>
    <source>
        <strain evidence="5">ZM13</strain>
    </source>
</reference>
<dbReference type="EC" id="2.5.1.18" evidence="1"/>
<evidence type="ECO:0000313" key="5">
    <source>
        <dbReference type="EMBL" id="UOK72515.1"/>
    </source>
</evidence>
<keyword evidence="2" id="KW-0808">Transferase</keyword>
<dbReference type="InterPro" id="IPR036249">
    <property type="entry name" value="Thioredoxin-like_sf"/>
</dbReference>
<dbReference type="GO" id="GO:0004364">
    <property type="term" value="F:glutathione transferase activity"/>
    <property type="evidence" value="ECO:0007669"/>
    <property type="project" value="UniProtKB-EC"/>
</dbReference>
<gene>
    <name evidence="5" type="ORF">K9D25_07375</name>
</gene>
<dbReference type="GO" id="GO:0006749">
    <property type="term" value="P:glutathione metabolic process"/>
    <property type="evidence" value="ECO:0007669"/>
    <property type="project" value="TreeGrafter"/>
</dbReference>
<evidence type="ECO:0000259" key="3">
    <source>
        <dbReference type="PROSITE" id="PS50404"/>
    </source>
</evidence>
<dbReference type="KEGG" id="apol:K9D25_07375"/>
<dbReference type="Gene3D" id="1.20.1050.10">
    <property type="match status" value="1"/>
</dbReference>
<dbReference type="SFLD" id="SFLDG00358">
    <property type="entry name" value="Main_(cytGST)"/>
    <property type="match status" value="1"/>
</dbReference>
<dbReference type="GO" id="GO:0043295">
    <property type="term" value="F:glutathione binding"/>
    <property type="evidence" value="ECO:0007669"/>
    <property type="project" value="TreeGrafter"/>
</dbReference>
<dbReference type="PROSITE" id="PS50405">
    <property type="entry name" value="GST_CTER"/>
    <property type="match status" value="1"/>
</dbReference>
<dbReference type="SUPFAM" id="SSF47616">
    <property type="entry name" value="GST C-terminal domain-like"/>
    <property type="match status" value="1"/>
</dbReference>
<dbReference type="Gene3D" id="3.40.30.10">
    <property type="entry name" value="Glutaredoxin"/>
    <property type="match status" value="1"/>
</dbReference>
<dbReference type="EMBL" id="CP083239">
    <property type="protein sequence ID" value="UOK72515.1"/>
    <property type="molecule type" value="Genomic_DNA"/>
</dbReference>
<dbReference type="InterPro" id="IPR036282">
    <property type="entry name" value="Glutathione-S-Trfase_C_sf"/>
</dbReference>
<feature type="domain" description="GST N-terminal" evidence="3">
    <location>
        <begin position="10"/>
        <end position="91"/>
    </location>
</feature>
<dbReference type="AlphaFoldDB" id="A0A9E7D6S5"/>
<evidence type="ECO:0000313" key="6">
    <source>
        <dbReference type="Proteomes" id="UP000831684"/>
    </source>
</evidence>
<protein>
    <recommendedName>
        <fullName evidence="1">glutathione transferase</fullName>
        <ecNumber evidence="1">2.5.1.18</ecNumber>
    </recommendedName>
</protein>
<name>A0A9E7D6S5_9HYPH</name>
<dbReference type="CDD" id="cd00299">
    <property type="entry name" value="GST_C_family"/>
    <property type="match status" value="1"/>
</dbReference>
<accession>A0A9E7D6S5</accession>
<dbReference type="SFLD" id="SFLDS00019">
    <property type="entry name" value="Glutathione_Transferase_(cytos"/>
    <property type="match status" value="1"/>
</dbReference>
<evidence type="ECO:0000259" key="4">
    <source>
        <dbReference type="PROSITE" id="PS50405"/>
    </source>
</evidence>
<dbReference type="InterPro" id="IPR010987">
    <property type="entry name" value="Glutathione-S-Trfase_C-like"/>
</dbReference>
<sequence>MSGTDDAPAERPRVFGTADSVYVRIVRLTLIEKGVDHELVPVDPFAPEGVPPAYRARHPFGRIPAFEHDGFRLFEAGAIARYVDEAFKGPALLPEGVKARARANQIISIADSYAYRPMVWGVYVERVEKPAQGEPSDEARLAAALAEADVCLAALAALMEGGPFLAGPRLSLADLHLAPMISYFQQAPEGAARLAAHPGLAQWWARMSARPSLRQLGLCAG</sequence>
<dbReference type="PANTHER" id="PTHR43900">
    <property type="entry name" value="GLUTATHIONE S-TRANSFERASE RHO"/>
    <property type="match status" value="1"/>
</dbReference>
<dbReference type="InterPro" id="IPR004045">
    <property type="entry name" value="Glutathione_S-Trfase_N"/>
</dbReference>
<dbReference type="InterPro" id="IPR004046">
    <property type="entry name" value="GST_C"/>
</dbReference>
<dbReference type="InterPro" id="IPR040079">
    <property type="entry name" value="Glutathione_S-Trfase"/>
</dbReference>
<dbReference type="PANTHER" id="PTHR43900:SF3">
    <property type="entry name" value="GLUTATHIONE S-TRANSFERASE RHO"/>
    <property type="match status" value="1"/>
</dbReference>
<proteinExistence type="predicted"/>
<feature type="domain" description="GST C-terminal" evidence="4">
    <location>
        <begin position="96"/>
        <end position="221"/>
    </location>
</feature>
<dbReference type="Pfam" id="PF13417">
    <property type="entry name" value="GST_N_3"/>
    <property type="match status" value="1"/>
</dbReference>
<dbReference type="SUPFAM" id="SSF52833">
    <property type="entry name" value="Thioredoxin-like"/>
    <property type="match status" value="1"/>
</dbReference>
<dbReference type="RefSeq" id="WP_244450212.1">
    <property type="nucleotide sequence ID" value="NZ_CP083239.1"/>
</dbReference>
<evidence type="ECO:0000256" key="1">
    <source>
        <dbReference type="ARBA" id="ARBA00012452"/>
    </source>
</evidence>
<dbReference type="Pfam" id="PF00043">
    <property type="entry name" value="GST_C"/>
    <property type="match status" value="1"/>
</dbReference>
<dbReference type="PROSITE" id="PS50404">
    <property type="entry name" value="GST_NTER"/>
    <property type="match status" value="1"/>
</dbReference>
<organism evidence="5 6">
    <name type="scientific">Ancylobacter polymorphus</name>
    <dbReference type="NCBI Taxonomy" id="223390"/>
    <lineage>
        <taxon>Bacteria</taxon>
        <taxon>Pseudomonadati</taxon>
        <taxon>Pseudomonadota</taxon>
        <taxon>Alphaproteobacteria</taxon>
        <taxon>Hyphomicrobiales</taxon>
        <taxon>Xanthobacteraceae</taxon>
        <taxon>Ancylobacter</taxon>
    </lineage>
</organism>
<dbReference type="GO" id="GO:0005737">
    <property type="term" value="C:cytoplasm"/>
    <property type="evidence" value="ECO:0007669"/>
    <property type="project" value="TreeGrafter"/>
</dbReference>
<dbReference type="Proteomes" id="UP000831684">
    <property type="component" value="Chromosome"/>
</dbReference>